<proteinExistence type="inferred from homology"/>
<gene>
    <name evidence="8" type="ORF">LMG3458_02195</name>
</gene>
<organism evidence="8 9">
    <name type="scientific">Achromobacter deleyi</name>
    <dbReference type="NCBI Taxonomy" id="1353891"/>
    <lineage>
        <taxon>Bacteria</taxon>
        <taxon>Pseudomonadati</taxon>
        <taxon>Pseudomonadota</taxon>
        <taxon>Betaproteobacteria</taxon>
        <taxon>Burkholderiales</taxon>
        <taxon>Alcaligenaceae</taxon>
        <taxon>Achromobacter</taxon>
    </lineage>
</organism>
<feature type="compositionally biased region" description="Basic and acidic residues" evidence="5">
    <location>
        <begin position="14"/>
        <end position="23"/>
    </location>
</feature>
<dbReference type="RefSeq" id="WP_175193348.1">
    <property type="nucleotide sequence ID" value="NZ_CADIJO010000006.1"/>
</dbReference>
<comment type="similarity">
    <text evidence="1">Belongs to the sigma-70 factor family. ECF subfamily.</text>
</comment>
<dbReference type="PANTHER" id="PTHR43133">
    <property type="entry name" value="RNA POLYMERASE ECF-TYPE SIGMA FACTO"/>
    <property type="match status" value="1"/>
</dbReference>
<dbReference type="EMBL" id="CADIJO010000006">
    <property type="protein sequence ID" value="CAB3692316.1"/>
    <property type="molecule type" value="Genomic_DNA"/>
</dbReference>
<keyword evidence="4" id="KW-0804">Transcription</keyword>
<feature type="domain" description="RNA polymerase sigma factor 70 region 4 type 2" evidence="7">
    <location>
        <begin position="139"/>
        <end position="190"/>
    </location>
</feature>
<feature type="compositionally biased region" description="Polar residues" evidence="5">
    <location>
        <begin position="1"/>
        <end position="11"/>
    </location>
</feature>
<sequence>MTNPSDCTTASPEADLRPIRADGDGPGWDTGEEYLLRDLVREHSTRLQRFIIKHIGNTTEAEDLAQQAFVEAARSYRSFRGESQLSSWLYGIALNLVRNYLSRAPERRHDFVSDSVLAEHASNDLTPDRILEQNQTMALLQESLEELPANMRDILLMVGLDDISYEEAAALLTVPIGTVRSRLSRARSALRDKLAEKGLHLDD</sequence>
<evidence type="ECO:0000313" key="9">
    <source>
        <dbReference type="Proteomes" id="UP000494111"/>
    </source>
</evidence>
<dbReference type="Gene3D" id="1.10.1740.10">
    <property type="match status" value="1"/>
</dbReference>
<evidence type="ECO:0000256" key="3">
    <source>
        <dbReference type="ARBA" id="ARBA00023082"/>
    </source>
</evidence>
<dbReference type="PANTHER" id="PTHR43133:SF51">
    <property type="entry name" value="RNA POLYMERASE SIGMA FACTOR"/>
    <property type="match status" value="1"/>
</dbReference>
<evidence type="ECO:0000259" key="7">
    <source>
        <dbReference type="Pfam" id="PF08281"/>
    </source>
</evidence>
<keyword evidence="2" id="KW-0805">Transcription regulation</keyword>
<evidence type="ECO:0000256" key="1">
    <source>
        <dbReference type="ARBA" id="ARBA00010641"/>
    </source>
</evidence>
<dbReference type="CDD" id="cd06171">
    <property type="entry name" value="Sigma70_r4"/>
    <property type="match status" value="1"/>
</dbReference>
<dbReference type="InterPro" id="IPR007627">
    <property type="entry name" value="RNA_pol_sigma70_r2"/>
</dbReference>
<dbReference type="SUPFAM" id="SSF88659">
    <property type="entry name" value="Sigma3 and sigma4 domains of RNA polymerase sigma factors"/>
    <property type="match status" value="1"/>
</dbReference>
<evidence type="ECO:0000256" key="5">
    <source>
        <dbReference type="SAM" id="MobiDB-lite"/>
    </source>
</evidence>
<dbReference type="Proteomes" id="UP000494111">
    <property type="component" value="Unassembled WGS sequence"/>
</dbReference>
<accession>A0A6S6ZQN3</accession>
<dbReference type="NCBIfam" id="TIGR02937">
    <property type="entry name" value="sigma70-ECF"/>
    <property type="match status" value="1"/>
</dbReference>
<dbReference type="Pfam" id="PF04542">
    <property type="entry name" value="Sigma70_r2"/>
    <property type="match status" value="1"/>
</dbReference>
<reference evidence="8 9" key="1">
    <citation type="submission" date="2020-04" db="EMBL/GenBank/DDBJ databases">
        <authorList>
            <person name="De Canck E."/>
        </authorList>
    </citation>
    <scope>NUCLEOTIDE SEQUENCE [LARGE SCALE GENOMIC DNA]</scope>
    <source>
        <strain evidence="8 9">LMG 3458</strain>
    </source>
</reference>
<dbReference type="InterPro" id="IPR039425">
    <property type="entry name" value="RNA_pol_sigma-70-like"/>
</dbReference>
<protein>
    <recommendedName>
        <fullName evidence="10">ECF RNA polymerase sigma-E factor</fullName>
    </recommendedName>
</protein>
<dbReference type="InterPro" id="IPR013325">
    <property type="entry name" value="RNA_pol_sigma_r2"/>
</dbReference>
<feature type="domain" description="RNA polymerase sigma-70 region 2" evidence="6">
    <location>
        <begin position="39"/>
        <end position="104"/>
    </location>
</feature>
<dbReference type="InterPro" id="IPR013324">
    <property type="entry name" value="RNA_pol_sigma_r3/r4-like"/>
</dbReference>
<keyword evidence="3" id="KW-0731">Sigma factor</keyword>
<evidence type="ECO:0000256" key="2">
    <source>
        <dbReference type="ARBA" id="ARBA00023015"/>
    </source>
</evidence>
<dbReference type="GO" id="GO:0003677">
    <property type="term" value="F:DNA binding"/>
    <property type="evidence" value="ECO:0007669"/>
    <property type="project" value="InterPro"/>
</dbReference>
<dbReference type="GO" id="GO:0016987">
    <property type="term" value="F:sigma factor activity"/>
    <property type="evidence" value="ECO:0007669"/>
    <property type="project" value="UniProtKB-KW"/>
</dbReference>
<feature type="region of interest" description="Disordered" evidence="5">
    <location>
        <begin position="1"/>
        <end position="25"/>
    </location>
</feature>
<dbReference type="InterPro" id="IPR014284">
    <property type="entry name" value="RNA_pol_sigma-70_dom"/>
</dbReference>
<evidence type="ECO:0000259" key="6">
    <source>
        <dbReference type="Pfam" id="PF04542"/>
    </source>
</evidence>
<dbReference type="AlphaFoldDB" id="A0A6S6ZQN3"/>
<evidence type="ECO:0000313" key="8">
    <source>
        <dbReference type="EMBL" id="CAB3692316.1"/>
    </source>
</evidence>
<dbReference type="GO" id="GO:0006352">
    <property type="term" value="P:DNA-templated transcription initiation"/>
    <property type="evidence" value="ECO:0007669"/>
    <property type="project" value="InterPro"/>
</dbReference>
<dbReference type="Pfam" id="PF08281">
    <property type="entry name" value="Sigma70_r4_2"/>
    <property type="match status" value="1"/>
</dbReference>
<evidence type="ECO:0008006" key="10">
    <source>
        <dbReference type="Google" id="ProtNLM"/>
    </source>
</evidence>
<name>A0A6S6ZQN3_9BURK</name>
<evidence type="ECO:0000256" key="4">
    <source>
        <dbReference type="ARBA" id="ARBA00023163"/>
    </source>
</evidence>
<dbReference type="InterPro" id="IPR036388">
    <property type="entry name" value="WH-like_DNA-bd_sf"/>
</dbReference>
<dbReference type="InterPro" id="IPR013249">
    <property type="entry name" value="RNA_pol_sigma70_r4_t2"/>
</dbReference>
<dbReference type="SUPFAM" id="SSF88946">
    <property type="entry name" value="Sigma2 domain of RNA polymerase sigma factors"/>
    <property type="match status" value="1"/>
</dbReference>
<dbReference type="Gene3D" id="1.10.10.10">
    <property type="entry name" value="Winged helix-like DNA-binding domain superfamily/Winged helix DNA-binding domain"/>
    <property type="match status" value="1"/>
</dbReference>